<dbReference type="AlphaFoldDB" id="A0AB38YJ68"/>
<reference evidence="2" key="1">
    <citation type="submission" date="2022-07" db="EMBL/GenBank/DDBJ databases">
        <title>Complete genome sequence of Salinispirillum sp. LH10-3-1 capable of multiple carbohydrate inversion isolated from a soda lake.</title>
        <authorList>
            <person name="Liu J."/>
            <person name="Zhai Y."/>
            <person name="Zhang H."/>
            <person name="Yang H."/>
            <person name="Qu J."/>
            <person name="Li J."/>
        </authorList>
    </citation>
    <scope>NUCLEOTIDE SEQUENCE</scope>
    <source>
        <strain evidence="2">LH 10-3-1</strain>
    </source>
</reference>
<sequence>MKRYLILALFLCGVTALSSTVIGASVRSEHGIYAMPESVVYVQRLGYWRYGSLDGSYRVVVMEDESSFQRHKIYVQWLCQCDRGMIAMRALDELHENERYIFTPPTFRRSSNVDLLEFVARDVRTHEDYQVQVQLTGIGELRVQRQRMPTADRSDTTSQ</sequence>
<feature type="signal peptide" evidence="1">
    <location>
        <begin position="1"/>
        <end position="23"/>
    </location>
</feature>
<organism evidence="2">
    <name type="scientific">Salinispirillum sp. LH 10-3-1</name>
    <dbReference type="NCBI Taxonomy" id="2952525"/>
    <lineage>
        <taxon>Bacteria</taxon>
        <taxon>Pseudomonadati</taxon>
        <taxon>Pseudomonadota</taxon>
        <taxon>Gammaproteobacteria</taxon>
        <taxon>Oceanospirillales</taxon>
        <taxon>Saccharospirillaceae</taxon>
        <taxon>Salinispirillum</taxon>
    </lineage>
</organism>
<keyword evidence="1" id="KW-0732">Signal</keyword>
<feature type="chain" id="PRO_5044215825" evidence="1">
    <location>
        <begin position="24"/>
        <end position="159"/>
    </location>
</feature>
<dbReference type="EMBL" id="CP101717">
    <property type="protein sequence ID" value="WLD59101.1"/>
    <property type="molecule type" value="Genomic_DNA"/>
</dbReference>
<name>A0AB38YJ68_9GAMM</name>
<gene>
    <name evidence="2" type="ORF">NFC81_04770</name>
</gene>
<accession>A0AB38YJ68</accession>
<protein>
    <submittedName>
        <fullName evidence="2">Uncharacterized protein</fullName>
    </submittedName>
</protein>
<dbReference type="RefSeq" id="WP_304996390.1">
    <property type="nucleotide sequence ID" value="NZ_CP101717.1"/>
</dbReference>
<evidence type="ECO:0000256" key="1">
    <source>
        <dbReference type="SAM" id="SignalP"/>
    </source>
</evidence>
<proteinExistence type="predicted"/>
<evidence type="ECO:0000313" key="2">
    <source>
        <dbReference type="EMBL" id="WLD59101.1"/>
    </source>
</evidence>